<dbReference type="AlphaFoldDB" id="Q9RR64"/>
<dbReference type="PaxDb" id="243230-DR_2633"/>
<evidence type="ECO:0000313" key="2">
    <source>
        <dbReference type="Proteomes" id="UP000002524"/>
    </source>
</evidence>
<sequence>MATAGLWATMTDPRLAIEQERTEQEQERTERVREREKSGRFKSVLEAIPLLATLATALVAVMGNLQSQQQYRDTQASERFQSAVELLAGDDLTTRLGGIALLGQVAQTNPERRENVVRLLATYLRVHSPVTEAGRAQPVVLAPPAEEVRAVLAALAYRGNITNVDLGRISARNLMENGADLTELIFARSDLSGSMFEGSDLSGVPFKQTTLRGVNFRGADLTRANFENANLSGAQLQNADLSSADLSQAQGVTSAMVAGAKTDAQTKLPAGVKVTAATPAAP</sequence>
<dbReference type="Proteomes" id="UP000002524">
    <property type="component" value="Chromosome 1"/>
</dbReference>
<dbReference type="EnsemblBacteria" id="AAF12169">
    <property type="protein sequence ID" value="AAF12169"/>
    <property type="gene ID" value="DR_2633"/>
</dbReference>
<name>Q9RR64_DEIRA</name>
<organism evidence="1 2">
    <name type="scientific">Deinococcus radiodurans (strain ATCC 13939 / DSM 20539 / JCM 16871 / CCUG 27074 / LMG 4051 / NBRC 15346 / NCIMB 9279 / VKM B-1422 / R1)</name>
    <dbReference type="NCBI Taxonomy" id="243230"/>
    <lineage>
        <taxon>Bacteria</taxon>
        <taxon>Thermotogati</taxon>
        <taxon>Deinococcota</taxon>
        <taxon>Deinococci</taxon>
        <taxon>Deinococcales</taxon>
        <taxon>Deinococcaceae</taxon>
        <taxon>Deinococcus</taxon>
    </lineage>
</organism>
<dbReference type="STRING" id="243230.DR_2633"/>
<dbReference type="PIR" id="H75250">
    <property type="entry name" value="H75250"/>
</dbReference>
<dbReference type="OrthoDB" id="70537at2"/>
<proteinExistence type="predicted"/>
<accession>Q9RR64</accession>
<dbReference type="PATRIC" id="fig|243230.17.peg.2882"/>
<dbReference type="InterPro" id="IPR051082">
    <property type="entry name" value="Pentapeptide-BTB/POZ_domain"/>
</dbReference>
<dbReference type="PANTHER" id="PTHR14136">
    <property type="entry name" value="BTB_POZ DOMAIN-CONTAINING PROTEIN KCTD9"/>
    <property type="match status" value="1"/>
</dbReference>
<reference evidence="1 2" key="1">
    <citation type="journal article" date="1999" name="Science">
        <title>Genome sequence of the radioresistant bacterium Deinococcus radiodurans R1.</title>
        <authorList>
            <person name="White O."/>
            <person name="Eisen J.A."/>
            <person name="Heidelberg J.F."/>
            <person name="Hickey E.K."/>
            <person name="Peterson J.D."/>
            <person name="Dodson R.J."/>
            <person name="Haft D.H."/>
            <person name="Gwinn M.L."/>
            <person name="Nelson W.C."/>
            <person name="Richardson D.L."/>
            <person name="Moffat K.S."/>
            <person name="Qin H."/>
            <person name="Jiang L."/>
            <person name="Pamphile W."/>
            <person name="Crosby M."/>
            <person name="Shen M."/>
            <person name="Vamathevan J.J."/>
            <person name="Lam P."/>
            <person name="McDonald L."/>
            <person name="Utterback T."/>
            <person name="Zalewski C."/>
            <person name="Makarova K.S."/>
            <person name="Aravind L."/>
            <person name="Daly M.J."/>
            <person name="Minton K.W."/>
            <person name="Fleischmann R.D."/>
            <person name="Ketchum K.A."/>
            <person name="Nelson K.E."/>
            <person name="Salzberg S."/>
            <person name="Smith H.O."/>
            <person name="Venter J.C."/>
            <person name="Fraser C.M."/>
        </authorList>
    </citation>
    <scope>NUCLEOTIDE SEQUENCE [LARGE SCALE GENOMIC DNA]</scope>
    <source>
        <strain evidence="2">ATCC 13939 / DSM 20539 / JCM 16871 / LMG 4051 / NBRC 15346 / NCIMB 9279 / R1 / VKM B-1422</strain>
    </source>
</reference>
<dbReference type="Gene3D" id="2.160.20.80">
    <property type="entry name" value="E3 ubiquitin-protein ligase SopA"/>
    <property type="match status" value="1"/>
</dbReference>
<dbReference type="InterPro" id="IPR001646">
    <property type="entry name" value="5peptide_repeat"/>
</dbReference>
<dbReference type="Pfam" id="PF00805">
    <property type="entry name" value="Pentapeptide"/>
    <property type="match status" value="1"/>
</dbReference>
<protein>
    <submittedName>
        <fullName evidence="1">OxrA-related protein</fullName>
    </submittedName>
</protein>
<dbReference type="InParanoid" id="Q9RR64"/>
<dbReference type="eggNOG" id="COG1357">
    <property type="taxonomic scope" value="Bacteria"/>
</dbReference>
<dbReference type="EMBL" id="AE000513">
    <property type="protein sequence ID" value="AAF12169.1"/>
    <property type="molecule type" value="Genomic_DNA"/>
</dbReference>
<gene>
    <name evidence="1" type="ordered locus">DR_2633</name>
</gene>
<keyword evidence="2" id="KW-1185">Reference proteome</keyword>
<dbReference type="HOGENOM" id="CLU_985986_0_0_0"/>
<dbReference type="PANTHER" id="PTHR14136:SF17">
    <property type="entry name" value="BTB_POZ DOMAIN-CONTAINING PROTEIN KCTD9"/>
    <property type="match status" value="1"/>
</dbReference>
<evidence type="ECO:0000313" key="1">
    <source>
        <dbReference type="EMBL" id="AAF12169.1"/>
    </source>
</evidence>
<dbReference type="SUPFAM" id="SSF141571">
    <property type="entry name" value="Pentapeptide repeat-like"/>
    <property type="match status" value="1"/>
</dbReference>
<dbReference type="KEGG" id="dra:DR_2633"/>